<accession>X0W933</accession>
<dbReference type="EMBL" id="BARS01039626">
    <property type="protein sequence ID" value="GAG21103.1"/>
    <property type="molecule type" value="Genomic_DNA"/>
</dbReference>
<dbReference type="InterPro" id="IPR038969">
    <property type="entry name" value="FEN"/>
</dbReference>
<reference evidence="2" key="1">
    <citation type="journal article" date="2014" name="Front. Microbiol.">
        <title>High frequency of phylogenetically diverse reductive dehalogenase-homologous genes in deep subseafloor sedimentary metagenomes.</title>
        <authorList>
            <person name="Kawai M."/>
            <person name="Futagami T."/>
            <person name="Toyoda A."/>
            <person name="Takaki Y."/>
            <person name="Nishi S."/>
            <person name="Hori S."/>
            <person name="Arai W."/>
            <person name="Tsubouchi T."/>
            <person name="Morono Y."/>
            <person name="Uchiyama I."/>
            <person name="Ito T."/>
            <person name="Fujiyama A."/>
            <person name="Inagaki F."/>
            <person name="Takami H."/>
        </authorList>
    </citation>
    <scope>NUCLEOTIDE SEQUENCE</scope>
    <source>
        <strain evidence="2">Expedition CK06-06</strain>
    </source>
</reference>
<dbReference type="GO" id="GO:0017108">
    <property type="term" value="F:5'-flap endonuclease activity"/>
    <property type="evidence" value="ECO:0007669"/>
    <property type="project" value="InterPro"/>
</dbReference>
<feature type="non-terminal residue" evidence="2">
    <location>
        <position position="1"/>
    </location>
</feature>
<proteinExistence type="predicted"/>
<dbReference type="SUPFAM" id="SSF88723">
    <property type="entry name" value="PIN domain-like"/>
    <property type="match status" value="1"/>
</dbReference>
<evidence type="ECO:0000313" key="2">
    <source>
        <dbReference type="EMBL" id="GAG21103.1"/>
    </source>
</evidence>
<dbReference type="InterPro" id="IPR008918">
    <property type="entry name" value="HhH2"/>
</dbReference>
<gene>
    <name evidence="2" type="ORF">S01H1_60503</name>
</gene>
<name>X0W933_9ZZZZ</name>
<comment type="caution">
    <text evidence="2">The sequence shown here is derived from an EMBL/GenBank/DDBJ whole genome shotgun (WGS) entry which is preliminary data.</text>
</comment>
<dbReference type="PANTHER" id="PTHR42646">
    <property type="entry name" value="FLAP ENDONUCLEASE XNI"/>
    <property type="match status" value="1"/>
</dbReference>
<dbReference type="PANTHER" id="PTHR42646:SF2">
    <property type="entry name" value="5'-3' EXONUCLEASE FAMILY PROTEIN"/>
    <property type="match status" value="1"/>
</dbReference>
<dbReference type="InterPro" id="IPR020046">
    <property type="entry name" value="5-3_exonucl_a-hlix_arch_N"/>
</dbReference>
<dbReference type="Pfam" id="PF02739">
    <property type="entry name" value="5_3_exonuc_N"/>
    <property type="match status" value="1"/>
</dbReference>
<dbReference type="Gene3D" id="1.10.150.20">
    <property type="entry name" value="5' to 3' exonuclease, C-terminal subdomain"/>
    <property type="match status" value="1"/>
</dbReference>
<dbReference type="SMART" id="SM00279">
    <property type="entry name" value="HhH2"/>
    <property type="match status" value="1"/>
</dbReference>
<dbReference type="InterPro" id="IPR029060">
    <property type="entry name" value="PIN-like_dom_sf"/>
</dbReference>
<feature type="domain" description="5'-3' exonuclease alpha-helical arch N-terminal" evidence="1">
    <location>
        <begin position="6"/>
        <end position="66"/>
    </location>
</feature>
<dbReference type="SUPFAM" id="SSF47807">
    <property type="entry name" value="5' to 3' exonuclease, C-terminal subdomain"/>
    <property type="match status" value="1"/>
</dbReference>
<dbReference type="GO" id="GO:0033567">
    <property type="term" value="P:DNA replication, Okazaki fragment processing"/>
    <property type="evidence" value="ECO:0007669"/>
    <property type="project" value="InterPro"/>
</dbReference>
<dbReference type="AlphaFoldDB" id="X0W933"/>
<evidence type="ECO:0000259" key="1">
    <source>
        <dbReference type="Pfam" id="PF02739"/>
    </source>
</evidence>
<protein>
    <recommendedName>
        <fullName evidence="1">5'-3' exonuclease alpha-helical arch N-terminal domain-containing protein</fullName>
    </recommendedName>
</protein>
<dbReference type="InterPro" id="IPR036279">
    <property type="entry name" value="5-3_exonuclease_C_sf"/>
</dbReference>
<sequence length="177" mass="20781">VTSALCPGYEADDLFAGYTRQHKDKQYVIVTNDEDIYQLLNHNVAMWMLRKKPILFTVEDFIDKYGIDPGQWATIKALGGCKSDNIPGLENIGEKRALQWIRREASKKIDDSIKSRVEEYLCWAEFTTLPWISTKFDLSLDPTEIDWDVFTKWGQIYNMKRFIIQYNEFREAFDFNG</sequence>
<dbReference type="GO" id="GO:0003677">
    <property type="term" value="F:DNA binding"/>
    <property type="evidence" value="ECO:0007669"/>
    <property type="project" value="InterPro"/>
</dbReference>
<organism evidence="2">
    <name type="scientific">marine sediment metagenome</name>
    <dbReference type="NCBI Taxonomy" id="412755"/>
    <lineage>
        <taxon>unclassified sequences</taxon>
        <taxon>metagenomes</taxon>
        <taxon>ecological metagenomes</taxon>
    </lineage>
</organism>
<dbReference type="Gene3D" id="3.40.50.1010">
    <property type="entry name" value="5'-nuclease"/>
    <property type="match status" value="1"/>
</dbReference>